<feature type="region of interest" description="Disordered" evidence="1">
    <location>
        <begin position="1"/>
        <end position="97"/>
    </location>
</feature>
<sequence>MKTAWENGDDPNSPPKTATRKRGASTSTKNATVKDDDNFRYTPDSDDQKTDANYKPSKKRKTATPKKATPKKLPVAKTVSPKEIAASPKKEPQETQVSDIIQTEPNSAADTFTFEDVYAGTNNIYSGTLGGLNASGTVPNLNNGLAINNIASQPSTGDADFNSHFMSPMYTHQQAYYNPAPQASFNGTGGIATSNASMSNHYTMPAYLSAATHAAPSKPIPAFQDTDLFPDLLDFGGYRNTGVGIDGNVAASGVTGSTPAEMVTNNNTGDPAVSDGYNAQVGSQARPVNDLFSSSSSSGWMMMMNGDEEV</sequence>
<accession>A0A9W4U747</accession>
<organism evidence="2 3">
    <name type="scientific">Periconia digitata</name>
    <dbReference type="NCBI Taxonomy" id="1303443"/>
    <lineage>
        <taxon>Eukaryota</taxon>
        <taxon>Fungi</taxon>
        <taxon>Dikarya</taxon>
        <taxon>Ascomycota</taxon>
        <taxon>Pezizomycotina</taxon>
        <taxon>Dothideomycetes</taxon>
        <taxon>Pleosporomycetidae</taxon>
        <taxon>Pleosporales</taxon>
        <taxon>Massarineae</taxon>
        <taxon>Periconiaceae</taxon>
        <taxon>Periconia</taxon>
    </lineage>
</organism>
<protein>
    <submittedName>
        <fullName evidence="2">Uncharacterized protein</fullName>
    </submittedName>
</protein>
<reference evidence="2" key="1">
    <citation type="submission" date="2023-01" db="EMBL/GenBank/DDBJ databases">
        <authorList>
            <person name="Van Ghelder C."/>
            <person name="Rancurel C."/>
        </authorList>
    </citation>
    <scope>NUCLEOTIDE SEQUENCE</scope>
    <source>
        <strain evidence="2">CNCM I-4278</strain>
    </source>
</reference>
<evidence type="ECO:0000256" key="1">
    <source>
        <dbReference type="SAM" id="MobiDB-lite"/>
    </source>
</evidence>
<feature type="compositionally biased region" description="Basic residues" evidence="1">
    <location>
        <begin position="56"/>
        <end position="70"/>
    </location>
</feature>
<dbReference type="EMBL" id="CAOQHR010000001">
    <property type="protein sequence ID" value="CAI6276259.1"/>
    <property type="molecule type" value="Genomic_DNA"/>
</dbReference>
<proteinExistence type="predicted"/>
<dbReference type="Proteomes" id="UP001152607">
    <property type="component" value="Unassembled WGS sequence"/>
</dbReference>
<dbReference type="AlphaFoldDB" id="A0A9W4U747"/>
<keyword evidence="3" id="KW-1185">Reference proteome</keyword>
<evidence type="ECO:0000313" key="3">
    <source>
        <dbReference type="Proteomes" id="UP001152607"/>
    </source>
</evidence>
<gene>
    <name evidence="2" type="ORF">PDIGIT_LOCUS1927</name>
</gene>
<evidence type="ECO:0000313" key="2">
    <source>
        <dbReference type="EMBL" id="CAI6276259.1"/>
    </source>
</evidence>
<comment type="caution">
    <text evidence="2">The sequence shown here is derived from an EMBL/GenBank/DDBJ whole genome shotgun (WGS) entry which is preliminary data.</text>
</comment>
<name>A0A9W4U747_9PLEO</name>